<feature type="coiled-coil region" evidence="4">
    <location>
        <begin position="80"/>
        <end position="121"/>
    </location>
</feature>
<evidence type="ECO:0000256" key="5">
    <source>
        <dbReference type="SAM" id="MobiDB-lite"/>
    </source>
</evidence>
<evidence type="ECO:0000256" key="2">
    <source>
        <dbReference type="ARBA" id="ARBA00013807"/>
    </source>
</evidence>
<evidence type="ECO:0000313" key="7">
    <source>
        <dbReference type="Proteomes" id="UP000308133"/>
    </source>
</evidence>
<evidence type="ECO:0000256" key="1">
    <source>
        <dbReference type="ARBA" id="ARBA00009574"/>
    </source>
</evidence>
<name>A0A4U7B2J2_9PEZI</name>
<reference evidence="6 7" key="1">
    <citation type="submission" date="2018-02" db="EMBL/GenBank/DDBJ databases">
        <title>Draft genome sequences of Elsinoe sp., causing black scab on jojoba.</title>
        <authorList>
            <person name="Stodart B."/>
            <person name="Jeffress S."/>
            <person name="Ash G."/>
            <person name="Arun Chinnappa K."/>
        </authorList>
    </citation>
    <scope>NUCLEOTIDE SEQUENCE [LARGE SCALE GENOMIC DNA]</scope>
    <source>
        <strain evidence="6 7">Hillstone_2</strain>
    </source>
</reference>
<evidence type="ECO:0000313" key="6">
    <source>
        <dbReference type="EMBL" id="TKX23591.1"/>
    </source>
</evidence>
<dbReference type="GO" id="GO:0000323">
    <property type="term" value="C:lytic vacuole"/>
    <property type="evidence" value="ECO:0007669"/>
    <property type="project" value="TreeGrafter"/>
</dbReference>
<organism evidence="6 7">
    <name type="scientific">Elsinoe australis</name>
    <dbReference type="NCBI Taxonomy" id="40998"/>
    <lineage>
        <taxon>Eukaryota</taxon>
        <taxon>Fungi</taxon>
        <taxon>Dikarya</taxon>
        <taxon>Ascomycota</taxon>
        <taxon>Pezizomycotina</taxon>
        <taxon>Dothideomycetes</taxon>
        <taxon>Dothideomycetidae</taxon>
        <taxon>Myriangiales</taxon>
        <taxon>Elsinoaceae</taxon>
        <taxon>Elsinoe</taxon>
    </lineage>
</organism>
<dbReference type="GO" id="GO:0000149">
    <property type="term" value="F:SNARE binding"/>
    <property type="evidence" value="ECO:0007669"/>
    <property type="project" value="TreeGrafter"/>
</dbReference>
<feature type="region of interest" description="Disordered" evidence="5">
    <location>
        <begin position="450"/>
        <end position="501"/>
    </location>
</feature>
<comment type="caution">
    <text evidence="6">The sequence shown here is derived from an EMBL/GenBank/DDBJ whole genome shotgun (WGS) entry which is preliminary data.</text>
</comment>
<dbReference type="PANTHER" id="PTHR15157">
    <property type="entry name" value="UV RADIATION RESISTANCE-ASSOCIATED GENE PROTEIN"/>
    <property type="match status" value="1"/>
</dbReference>
<keyword evidence="3 4" id="KW-0175">Coiled coil</keyword>
<dbReference type="PANTHER" id="PTHR15157:SF13">
    <property type="entry name" value="AUTOPHAGY-RELATED PROTEIN 14"/>
    <property type="match status" value="1"/>
</dbReference>
<dbReference type="EMBL" id="PTQR01000053">
    <property type="protein sequence ID" value="TKX23591.1"/>
    <property type="molecule type" value="Genomic_DNA"/>
</dbReference>
<dbReference type="GO" id="GO:0005768">
    <property type="term" value="C:endosome"/>
    <property type="evidence" value="ECO:0007669"/>
    <property type="project" value="TreeGrafter"/>
</dbReference>
<dbReference type="InterPro" id="IPR018791">
    <property type="entry name" value="UV_resistance/autophagy_Atg14"/>
</dbReference>
<sequence length="501" mass="56034">MECGICSKRFTKQHQPTCPSCARTVLYGPRLEQVSHLLAREKLHNRIRTILKPPSQLGSSEISTASQVVEVTESSRKLEVESHRSQIQSINLRLEAVKEQQQSLKAQIAEAKTDNAAQKQKHIQDRTRITAARRKLQDERSAHFDQVAAESKRLNYRLSKVQKHTMEGRQKLCLETALLSGLNVKRRRRKDGTTSEDKYLIAGIPIPDLRELNSMHPDLVNASLSHLTRLLTTAAHYLAIRLPAELNPPHASHPSPFILSLSSSYNKLKDGKIRYLSTPKPVPLLVKEDPGIYNNFIEGLVLLAYDIAWLSRSQGLTSIKTWEDLCCIGKNVHNLFFGAHLDAQTQPKDGDPPGLMFGEFSHASAQADLNSAKASSAMQKWEMPGLAKVQDQLKSHLLAEMSGAEWEVLDEKEWEEERDDERAVLVGGPRWSLNPAGGASRMGVSYMTAITTEDGERNGDERGQIGMGKETRATVEKEGKEKEKDESAKGWMKLKVRNSEG</sequence>
<dbReference type="GO" id="GO:0035493">
    <property type="term" value="P:SNARE complex assembly"/>
    <property type="evidence" value="ECO:0007669"/>
    <property type="project" value="TreeGrafter"/>
</dbReference>
<protein>
    <recommendedName>
        <fullName evidence="2">Autophagy-related protein 14</fullName>
    </recommendedName>
</protein>
<dbReference type="AlphaFoldDB" id="A0A4U7B2J2"/>
<feature type="compositionally biased region" description="Basic and acidic residues" evidence="5">
    <location>
        <begin position="454"/>
        <end position="488"/>
    </location>
</feature>
<evidence type="ECO:0000256" key="3">
    <source>
        <dbReference type="ARBA" id="ARBA00023054"/>
    </source>
</evidence>
<dbReference type="GO" id="GO:0032991">
    <property type="term" value="C:protein-containing complex"/>
    <property type="evidence" value="ECO:0007669"/>
    <property type="project" value="UniProtKB-ARBA"/>
</dbReference>
<dbReference type="Pfam" id="PF10186">
    <property type="entry name" value="ATG14"/>
    <property type="match status" value="1"/>
</dbReference>
<proteinExistence type="inferred from homology"/>
<dbReference type="Proteomes" id="UP000308133">
    <property type="component" value="Unassembled WGS sequence"/>
</dbReference>
<feature type="compositionally biased region" description="Basic residues" evidence="5">
    <location>
        <begin position="492"/>
        <end position="501"/>
    </location>
</feature>
<accession>A0A4U7B2J2</accession>
<comment type="similarity">
    <text evidence="1">Belongs to the ATG14 family.</text>
</comment>
<evidence type="ECO:0000256" key="4">
    <source>
        <dbReference type="SAM" id="Coils"/>
    </source>
</evidence>
<gene>
    <name evidence="6" type="ORF">C1H76_4103</name>
</gene>